<evidence type="ECO:0008006" key="3">
    <source>
        <dbReference type="Google" id="ProtNLM"/>
    </source>
</evidence>
<reference evidence="1 2" key="1">
    <citation type="submission" date="2023-03" db="EMBL/GenBank/DDBJ databases">
        <title>WGS of Gossypium arboreum.</title>
        <authorList>
            <person name="Yu D."/>
        </authorList>
    </citation>
    <scope>NUCLEOTIDE SEQUENCE [LARGE SCALE GENOMIC DNA]</scope>
    <source>
        <tissue evidence="1">Leaf</tissue>
    </source>
</reference>
<dbReference type="EMBL" id="JARKNE010000009">
    <property type="protein sequence ID" value="KAK5803051.1"/>
    <property type="molecule type" value="Genomic_DNA"/>
</dbReference>
<accession>A0ABR0NQ07</accession>
<protein>
    <recommendedName>
        <fullName evidence="3">Reverse transcriptase</fullName>
    </recommendedName>
</protein>
<keyword evidence="2" id="KW-1185">Reference proteome</keyword>
<dbReference type="PANTHER" id="PTHR33116:SF86">
    <property type="entry name" value="REVERSE TRANSCRIPTASE DOMAIN-CONTAINING PROTEIN"/>
    <property type="match status" value="1"/>
</dbReference>
<sequence>MIHDNTLIAHELVHYLRSEKNGPNKGFVIKLKMNKAYDRVEWNFIEKIMKRMGYTDVWVDQIMRYVRSVRYVIKINSWSKRLLSYGGKEIFINVIIQSISTYAFSFFLAPKGIIDDLQSKMSRMWWTSNEKTRGWAMMAWDSLCHPKGMGDTGFRDMQLFNLALLDRQVWRLMHFKGTLCFRVLNAKYFPEGDVLRPKYGDKPYYTWSNIARAAEALKEGFLWLIGDGNTIDIRRDQLGFEVLNRDSVYRSLLTNDERKVSDLWDHNRREETLIHAMEDCPMTREILTLGGLNNKLLDGSYERCIDWLEDVLRKLDAKAAVDFFTLLWNCWNNRNKMVFHGKEDVVLVVWERAKTLSNDFRIFNPADPHVFL</sequence>
<evidence type="ECO:0000313" key="2">
    <source>
        <dbReference type="Proteomes" id="UP001358586"/>
    </source>
</evidence>
<dbReference type="Proteomes" id="UP001358586">
    <property type="component" value="Chromosome 9"/>
</dbReference>
<comment type="caution">
    <text evidence="1">The sequence shown here is derived from an EMBL/GenBank/DDBJ whole genome shotgun (WGS) entry which is preliminary data.</text>
</comment>
<organism evidence="1 2">
    <name type="scientific">Gossypium arboreum</name>
    <name type="common">Tree cotton</name>
    <name type="synonym">Gossypium nanking</name>
    <dbReference type="NCBI Taxonomy" id="29729"/>
    <lineage>
        <taxon>Eukaryota</taxon>
        <taxon>Viridiplantae</taxon>
        <taxon>Streptophyta</taxon>
        <taxon>Embryophyta</taxon>
        <taxon>Tracheophyta</taxon>
        <taxon>Spermatophyta</taxon>
        <taxon>Magnoliopsida</taxon>
        <taxon>eudicotyledons</taxon>
        <taxon>Gunneridae</taxon>
        <taxon>Pentapetalae</taxon>
        <taxon>rosids</taxon>
        <taxon>malvids</taxon>
        <taxon>Malvales</taxon>
        <taxon>Malvaceae</taxon>
        <taxon>Malvoideae</taxon>
        <taxon>Gossypium</taxon>
    </lineage>
</organism>
<evidence type="ECO:0000313" key="1">
    <source>
        <dbReference type="EMBL" id="KAK5803051.1"/>
    </source>
</evidence>
<name>A0ABR0NQ07_GOSAR</name>
<dbReference type="PANTHER" id="PTHR33116">
    <property type="entry name" value="REVERSE TRANSCRIPTASE ZINC-BINDING DOMAIN-CONTAINING PROTEIN-RELATED-RELATED"/>
    <property type="match status" value="1"/>
</dbReference>
<gene>
    <name evidence="1" type="ORF">PVK06_030691</name>
</gene>
<proteinExistence type="predicted"/>